<dbReference type="Proteomes" id="UP000031938">
    <property type="component" value="Unassembled WGS sequence"/>
</dbReference>
<accession>A0A0C2VYC6</accession>
<name>A0A0C2VYC6_9BACL</name>
<reference evidence="1 2" key="1">
    <citation type="submission" date="2015-01" db="EMBL/GenBank/DDBJ databases">
        <title>Genome sequencing of Jeotgalibacillus soli.</title>
        <authorList>
            <person name="Goh K.M."/>
            <person name="Chan K.-G."/>
            <person name="Yaakop A.S."/>
            <person name="Ee R."/>
            <person name="Gan H.M."/>
            <person name="Chan C.S."/>
        </authorList>
    </citation>
    <scope>NUCLEOTIDE SEQUENCE [LARGE SCALE GENOMIC DNA]</scope>
    <source>
        <strain evidence="1 2">P9</strain>
    </source>
</reference>
<dbReference type="AlphaFoldDB" id="A0A0C2VYC6"/>
<dbReference type="EMBL" id="JXRP01000009">
    <property type="protein sequence ID" value="KIL49416.1"/>
    <property type="molecule type" value="Genomic_DNA"/>
</dbReference>
<gene>
    <name evidence="1" type="ORF">KP78_08840</name>
</gene>
<dbReference type="PATRIC" id="fig|889306.3.peg.887"/>
<comment type="caution">
    <text evidence="1">The sequence shown here is derived from an EMBL/GenBank/DDBJ whole genome shotgun (WGS) entry which is preliminary data.</text>
</comment>
<keyword evidence="2" id="KW-1185">Reference proteome</keyword>
<proteinExistence type="predicted"/>
<protein>
    <submittedName>
        <fullName evidence="1">Uncharacterized protein</fullName>
    </submittedName>
</protein>
<sequence>MEHLTYTDYFMGDDQSVMMDERQFPYYYPYPRPRPRPYFPYYPFYQPRPYYPRPYPWHGYGGVYWQ</sequence>
<evidence type="ECO:0000313" key="2">
    <source>
        <dbReference type="Proteomes" id="UP000031938"/>
    </source>
</evidence>
<evidence type="ECO:0000313" key="1">
    <source>
        <dbReference type="EMBL" id="KIL49416.1"/>
    </source>
</evidence>
<organism evidence="1 2">
    <name type="scientific">Jeotgalibacillus soli</name>
    <dbReference type="NCBI Taxonomy" id="889306"/>
    <lineage>
        <taxon>Bacteria</taxon>
        <taxon>Bacillati</taxon>
        <taxon>Bacillota</taxon>
        <taxon>Bacilli</taxon>
        <taxon>Bacillales</taxon>
        <taxon>Caryophanaceae</taxon>
        <taxon>Jeotgalibacillus</taxon>
    </lineage>
</organism>
<dbReference type="RefSeq" id="WP_041086574.1">
    <property type="nucleotide sequence ID" value="NZ_JXRP01000009.1"/>
</dbReference>